<dbReference type="PANTHER" id="PTHR43317:SF1">
    <property type="entry name" value="THERMOSPERMINE SYNTHASE ACAULIS5"/>
    <property type="match status" value="1"/>
</dbReference>
<dbReference type="CDD" id="cd02440">
    <property type="entry name" value="AdoMet_MTases"/>
    <property type="match status" value="1"/>
</dbReference>
<dbReference type="KEGG" id="asla:NCTC11923_02216"/>
<evidence type="ECO:0000256" key="2">
    <source>
        <dbReference type="SAM" id="MobiDB-lite"/>
    </source>
</evidence>
<dbReference type="STRING" id="1278298.GCA_000428685_01246"/>
<proteinExistence type="predicted"/>
<dbReference type="InterPro" id="IPR029063">
    <property type="entry name" value="SAM-dependent_MTases_sf"/>
</dbReference>
<dbReference type="EMBL" id="LR134363">
    <property type="protein sequence ID" value="VEG75545.1"/>
    <property type="molecule type" value="Genomic_DNA"/>
</dbReference>
<gene>
    <name evidence="3" type="ORF">NCTC11923_02216</name>
</gene>
<dbReference type="AlphaFoldDB" id="A0A448KF57"/>
<protein>
    <submittedName>
        <fullName evidence="3">Spermidine synthase</fullName>
    </submittedName>
</protein>
<evidence type="ECO:0000313" key="3">
    <source>
        <dbReference type="EMBL" id="VEG75545.1"/>
    </source>
</evidence>
<accession>A0A448KF57</accession>
<dbReference type="Gene3D" id="3.40.50.150">
    <property type="entry name" value="Vaccinia Virus protein VP39"/>
    <property type="match status" value="1"/>
</dbReference>
<keyword evidence="4" id="KW-1185">Reference proteome</keyword>
<dbReference type="Proteomes" id="UP000276899">
    <property type="component" value="Chromosome"/>
</dbReference>
<dbReference type="PANTHER" id="PTHR43317">
    <property type="entry name" value="THERMOSPERMINE SYNTHASE ACAULIS5"/>
    <property type="match status" value="1"/>
</dbReference>
<name>A0A448KF57_9ACTO</name>
<dbReference type="GO" id="GO:0006596">
    <property type="term" value="P:polyamine biosynthetic process"/>
    <property type="evidence" value="ECO:0007669"/>
    <property type="project" value="UniProtKB-KW"/>
</dbReference>
<sequence length="273" mass="29470">MTPRRSTGSRRRSQTPGLGHLPTGPVETSFARAELVRHDTGVLLMLDGTESSFVDLVDPAHLDFEYHQHMDAVLGALIGHHSPVRALHLGGAGCSLARAWDATRSGSTQVAVEIDEALASLVRQWFDLPRSPRLRIRVGDARQVVTGMREDQWDVVVRDVFAQGRVPESCRSQGFLADCMRVLAPGGLMLANSSSAPRARAGAELRALASLAGGLVVVADPAVARGARPGNLVLVARAEPFSAAELEEMERAVRRLPLPVRLWDPQDPALPRP</sequence>
<feature type="region of interest" description="Disordered" evidence="2">
    <location>
        <begin position="1"/>
        <end position="25"/>
    </location>
</feature>
<keyword evidence="1" id="KW-0620">Polyamine biosynthesis</keyword>
<evidence type="ECO:0000313" key="4">
    <source>
        <dbReference type="Proteomes" id="UP000276899"/>
    </source>
</evidence>
<dbReference type="NCBIfam" id="NF037959">
    <property type="entry name" value="MFS_SpdSyn"/>
    <property type="match status" value="1"/>
</dbReference>
<organism evidence="3 4">
    <name type="scientific">Actinomyces slackii</name>
    <dbReference type="NCBI Taxonomy" id="52774"/>
    <lineage>
        <taxon>Bacteria</taxon>
        <taxon>Bacillati</taxon>
        <taxon>Actinomycetota</taxon>
        <taxon>Actinomycetes</taxon>
        <taxon>Actinomycetales</taxon>
        <taxon>Actinomycetaceae</taxon>
        <taxon>Actinomyces</taxon>
    </lineage>
</organism>
<dbReference type="SUPFAM" id="SSF53335">
    <property type="entry name" value="S-adenosyl-L-methionine-dependent methyltransferases"/>
    <property type="match status" value="1"/>
</dbReference>
<evidence type="ECO:0000256" key="1">
    <source>
        <dbReference type="ARBA" id="ARBA00023115"/>
    </source>
</evidence>
<dbReference type="RefSeq" id="WP_026426641.1">
    <property type="nucleotide sequence ID" value="NZ_CBCRWE010000001.1"/>
</dbReference>
<reference evidence="3 4" key="1">
    <citation type="submission" date="2018-12" db="EMBL/GenBank/DDBJ databases">
        <authorList>
            <consortium name="Pathogen Informatics"/>
        </authorList>
    </citation>
    <scope>NUCLEOTIDE SEQUENCE [LARGE SCALE GENOMIC DNA]</scope>
    <source>
        <strain evidence="3 4">NCTC11923</strain>
    </source>
</reference>